<dbReference type="EMBL" id="JBIMSP010000014">
    <property type="protein sequence ID" value="MFH5242440.1"/>
    <property type="molecule type" value="Genomic_DNA"/>
</dbReference>
<dbReference type="RefSeq" id="WP_395115534.1">
    <property type="nucleotide sequence ID" value="NZ_JBIMSN010000154.1"/>
</dbReference>
<evidence type="ECO:0000313" key="3">
    <source>
        <dbReference type="EMBL" id="MFH5232571.1"/>
    </source>
</evidence>
<organism evidence="4 6">
    <name type="scientific">Antrihabitans spumae</name>
    <dbReference type="NCBI Taxonomy" id="3373370"/>
    <lineage>
        <taxon>Bacteria</taxon>
        <taxon>Bacillati</taxon>
        <taxon>Actinomycetota</taxon>
        <taxon>Actinomycetes</taxon>
        <taxon>Mycobacteriales</taxon>
        <taxon>Nocardiaceae</taxon>
        <taxon>Antrihabitans</taxon>
    </lineage>
</organism>
<dbReference type="EMBL" id="JBIMSN010000154">
    <property type="protein sequence ID" value="MFH5232571.1"/>
    <property type="molecule type" value="Genomic_DNA"/>
</dbReference>
<evidence type="ECO:0000313" key="6">
    <source>
        <dbReference type="Proteomes" id="UP001609176"/>
    </source>
</evidence>
<proteinExistence type="predicted"/>
<evidence type="ECO:0000313" key="2">
    <source>
        <dbReference type="EMBL" id="MFH5209833.1"/>
    </source>
</evidence>
<feature type="signal peptide" evidence="1">
    <location>
        <begin position="1"/>
        <end position="33"/>
    </location>
</feature>
<feature type="chain" id="PRO_5045033724" evidence="1">
    <location>
        <begin position="34"/>
        <end position="77"/>
    </location>
</feature>
<evidence type="ECO:0000256" key="1">
    <source>
        <dbReference type="SAM" id="SignalP"/>
    </source>
</evidence>
<comment type="caution">
    <text evidence="4">The sequence shown here is derived from an EMBL/GenBank/DDBJ whole genome shotgun (WGS) entry which is preliminary data.</text>
</comment>
<dbReference type="Proteomes" id="UP001609219">
    <property type="component" value="Unassembled WGS sequence"/>
</dbReference>
<dbReference type="EMBL" id="JBIMSO010000058">
    <property type="protein sequence ID" value="MFH5209833.1"/>
    <property type="molecule type" value="Genomic_DNA"/>
</dbReference>
<dbReference type="Proteomes" id="UP001609175">
    <property type="component" value="Unassembled WGS sequence"/>
</dbReference>
<evidence type="ECO:0000313" key="5">
    <source>
        <dbReference type="Proteomes" id="UP001609175"/>
    </source>
</evidence>
<protein>
    <submittedName>
        <fullName evidence="4">Uncharacterized protein</fullName>
    </submittedName>
</protein>
<name>A0ABW7KK60_9NOCA</name>
<gene>
    <name evidence="4" type="ORF">ACHIPV_11175</name>
    <name evidence="2" type="ORF">ACHIPZ_16760</name>
    <name evidence="3" type="ORF">ACHIRB_28990</name>
</gene>
<reference evidence="5 6" key="1">
    <citation type="submission" date="2024-10" db="EMBL/GenBank/DDBJ databases">
        <authorList>
            <person name="Riesco R."/>
        </authorList>
    </citation>
    <scope>NUCLEOTIDE SEQUENCE [LARGE SCALE GENOMIC DNA]</scope>
    <source>
        <strain evidence="4 6">NCIMB 15448</strain>
        <strain evidence="2 5">NCIMB 15449</strain>
        <strain evidence="3 7">NCIMB 15450</strain>
    </source>
</reference>
<sequence length="77" mass="7674">MYRSRIVRTLIVAGAGVTIAASTALFAPGAASAGNGKCIQQEGATACMVFENEPAPEPPPATLCLGSLCLPVPLGSS</sequence>
<accession>A0ABW7KK60</accession>
<keyword evidence="7" id="KW-1185">Reference proteome</keyword>
<evidence type="ECO:0000313" key="7">
    <source>
        <dbReference type="Proteomes" id="UP001609219"/>
    </source>
</evidence>
<evidence type="ECO:0000313" key="4">
    <source>
        <dbReference type="EMBL" id="MFH5242440.1"/>
    </source>
</evidence>
<keyword evidence="1" id="KW-0732">Signal</keyword>
<dbReference type="Proteomes" id="UP001609176">
    <property type="component" value="Unassembled WGS sequence"/>
</dbReference>